<accession>A0A812N5T3</accession>
<dbReference type="EMBL" id="CAJNDS010002069">
    <property type="protein sequence ID" value="CAE7303908.1"/>
    <property type="molecule type" value="Genomic_DNA"/>
</dbReference>
<feature type="signal peptide" evidence="2">
    <location>
        <begin position="1"/>
        <end position="20"/>
    </location>
</feature>
<reference evidence="3" key="1">
    <citation type="submission" date="2021-02" db="EMBL/GenBank/DDBJ databases">
        <authorList>
            <person name="Dougan E. K."/>
            <person name="Rhodes N."/>
            <person name="Thang M."/>
            <person name="Chan C."/>
        </authorList>
    </citation>
    <scope>NUCLEOTIDE SEQUENCE</scope>
</reference>
<evidence type="ECO:0000256" key="1">
    <source>
        <dbReference type="SAM" id="Phobius"/>
    </source>
</evidence>
<keyword evidence="2" id="KW-0732">Signal</keyword>
<dbReference type="AlphaFoldDB" id="A0A812N5T3"/>
<evidence type="ECO:0000313" key="4">
    <source>
        <dbReference type="Proteomes" id="UP000604046"/>
    </source>
</evidence>
<keyword evidence="4" id="KW-1185">Reference proteome</keyword>
<name>A0A812N5T3_9DINO</name>
<protein>
    <recommendedName>
        <fullName evidence="5">Transmembrane protein</fullName>
    </recommendedName>
</protein>
<evidence type="ECO:0008006" key="5">
    <source>
        <dbReference type="Google" id="ProtNLM"/>
    </source>
</evidence>
<keyword evidence="1" id="KW-0472">Membrane</keyword>
<gene>
    <name evidence="3" type="ORF">SNAT2548_LOCUS15981</name>
</gene>
<dbReference type="Proteomes" id="UP000604046">
    <property type="component" value="Unassembled WGS sequence"/>
</dbReference>
<sequence length="410" mass="45629">MTSAKAVVAVVGSLLLRASAQTECAVPVGFPSSTAVDRSLFKFFATVDFLPHFFTSTPGFCRSGPTWDHEPALDTNAGIAASAENNEAGDGQWFCVQERHTRVGCMAQCETRHDCDGFDRPPIEGLQECCLFTGNNTGNGDANRICFSKDVPRPFKPGDLRDTSVTVLPVPFLSYLTLSSNSLGVVASADMGWCFFWQWCGFVVKDCRGQVLYKVEVEALPDIDSTGKLYPGTLGVSYVIKDGAGMYLGRSSHLTDGYQPIRLLNAENEEVSMLITDAGFWRRTFFPLRWFVNTAVTAESATQVPLSDPRLLTLMVTFQFRNLGYFGFFWVFLLILLAAAYYYIRRERLRYGTYPARGWWKYFPFSSSSYDEEQEFLNTDGGCCTGRPKKQKTSWGNSFTLVSSPAGDML</sequence>
<comment type="caution">
    <text evidence="3">The sequence shown here is derived from an EMBL/GenBank/DDBJ whole genome shotgun (WGS) entry which is preliminary data.</text>
</comment>
<proteinExistence type="predicted"/>
<feature type="chain" id="PRO_5032646075" description="Transmembrane protein" evidence="2">
    <location>
        <begin position="21"/>
        <end position="410"/>
    </location>
</feature>
<keyword evidence="1" id="KW-0812">Transmembrane</keyword>
<dbReference type="OrthoDB" id="413427at2759"/>
<evidence type="ECO:0000313" key="3">
    <source>
        <dbReference type="EMBL" id="CAE7303908.1"/>
    </source>
</evidence>
<keyword evidence="1" id="KW-1133">Transmembrane helix</keyword>
<feature type="transmembrane region" description="Helical" evidence="1">
    <location>
        <begin position="323"/>
        <end position="344"/>
    </location>
</feature>
<organism evidence="3 4">
    <name type="scientific">Symbiodinium natans</name>
    <dbReference type="NCBI Taxonomy" id="878477"/>
    <lineage>
        <taxon>Eukaryota</taxon>
        <taxon>Sar</taxon>
        <taxon>Alveolata</taxon>
        <taxon>Dinophyceae</taxon>
        <taxon>Suessiales</taxon>
        <taxon>Symbiodiniaceae</taxon>
        <taxon>Symbiodinium</taxon>
    </lineage>
</organism>
<evidence type="ECO:0000256" key="2">
    <source>
        <dbReference type="SAM" id="SignalP"/>
    </source>
</evidence>